<feature type="non-terminal residue" evidence="4">
    <location>
        <position position="199"/>
    </location>
</feature>
<accession>A0ABN9GB27</accession>
<gene>
    <name evidence="4" type="ORF">SPARVUS_LOCUS13600764</name>
</gene>
<dbReference type="InterPro" id="IPR002110">
    <property type="entry name" value="Ankyrin_rpt"/>
</dbReference>
<organism evidence="4 5">
    <name type="scientific">Staurois parvus</name>
    <dbReference type="NCBI Taxonomy" id="386267"/>
    <lineage>
        <taxon>Eukaryota</taxon>
        <taxon>Metazoa</taxon>
        <taxon>Chordata</taxon>
        <taxon>Craniata</taxon>
        <taxon>Vertebrata</taxon>
        <taxon>Euteleostomi</taxon>
        <taxon>Amphibia</taxon>
        <taxon>Batrachia</taxon>
        <taxon>Anura</taxon>
        <taxon>Neobatrachia</taxon>
        <taxon>Ranoidea</taxon>
        <taxon>Ranidae</taxon>
        <taxon>Staurois</taxon>
    </lineage>
</organism>
<dbReference type="PANTHER" id="PTHR24198">
    <property type="entry name" value="ANKYRIN REPEAT AND PROTEIN KINASE DOMAIN-CONTAINING PROTEIN"/>
    <property type="match status" value="1"/>
</dbReference>
<evidence type="ECO:0000256" key="1">
    <source>
        <dbReference type="ARBA" id="ARBA00022737"/>
    </source>
</evidence>
<proteinExistence type="predicted"/>
<feature type="non-terminal residue" evidence="4">
    <location>
        <position position="1"/>
    </location>
</feature>
<keyword evidence="2 3" id="KW-0040">ANK repeat</keyword>
<keyword evidence="1" id="KW-0677">Repeat</keyword>
<evidence type="ECO:0000256" key="2">
    <source>
        <dbReference type="ARBA" id="ARBA00023043"/>
    </source>
</evidence>
<reference evidence="4" key="1">
    <citation type="submission" date="2023-05" db="EMBL/GenBank/DDBJ databases">
        <authorList>
            <person name="Stuckert A."/>
        </authorList>
    </citation>
    <scope>NUCLEOTIDE SEQUENCE</scope>
</reference>
<dbReference type="Proteomes" id="UP001162483">
    <property type="component" value="Unassembled WGS sequence"/>
</dbReference>
<feature type="repeat" description="ANK" evidence="3">
    <location>
        <begin position="19"/>
        <end position="51"/>
    </location>
</feature>
<dbReference type="Gene3D" id="1.25.40.20">
    <property type="entry name" value="Ankyrin repeat-containing domain"/>
    <property type="match status" value="2"/>
</dbReference>
<dbReference type="InterPro" id="IPR036770">
    <property type="entry name" value="Ankyrin_rpt-contain_sf"/>
</dbReference>
<name>A0ABN9GB27_9NEOB</name>
<dbReference type="Pfam" id="PF13637">
    <property type="entry name" value="Ank_4"/>
    <property type="match status" value="1"/>
</dbReference>
<dbReference type="PROSITE" id="PS50088">
    <property type="entry name" value="ANK_REPEAT"/>
    <property type="match status" value="3"/>
</dbReference>
<protein>
    <submittedName>
        <fullName evidence="4">Uncharacterized protein</fullName>
    </submittedName>
</protein>
<feature type="repeat" description="ANK" evidence="3">
    <location>
        <begin position="149"/>
        <end position="181"/>
    </location>
</feature>
<evidence type="ECO:0000313" key="5">
    <source>
        <dbReference type="Proteomes" id="UP001162483"/>
    </source>
</evidence>
<sequence>ECVQVLQQTGADQSKKDKCGRTPLHYASVNCHFHCIEVLVNSGANVNEADVWGRTSLHYAAASNIDRKRRIILGRGHEDTEEADLSSPVKEKEAAKCLQYLLESKADPSICDKAGYSAIHYAAAYGHREGLEYLLKRTEDITDVANPPTTKSPLHLAAYNGHHQALEILLNTYADVDNKDEKGRTPLDLASFKGHTECV</sequence>
<comment type="caution">
    <text evidence="4">The sequence shown here is derived from an EMBL/GenBank/DDBJ whole genome shotgun (WGS) entry which is preliminary data.</text>
</comment>
<evidence type="ECO:0000313" key="4">
    <source>
        <dbReference type="EMBL" id="CAI9605437.1"/>
    </source>
</evidence>
<dbReference type="PANTHER" id="PTHR24198:SF165">
    <property type="entry name" value="ANKYRIN REPEAT-CONTAINING PROTEIN-RELATED"/>
    <property type="match status" value="1"/>
</dbReference>
<keyword evidence="5" id="KW-1185">Reference proteome</keyword>
<dbReference type="PROSITE" id="PS50297">
    <property type="entry name" value="ANK_REP_REGION"/>
    <property type="match status" value="3"/>
</dbReference>
<dbReference type="Pfam" id="PF12796">
    <property type="entry name" value="Ank_2"/>
    <property type="match status" value="2"/>
</dbReference>
<dbReference type="SUPFAM" id="SSF48403">
    <property type="entry name" value="Ankyrin repeat"/>
    <property type="match status" value="1"/>
</dbReference>
<evidence type="ECO:0000256" key="3">
    <source>
        <dbReference type="PROSITE-ProRule" id="PRU00023"/>
    </source>
</evidence>
<dbReference type="EMBL" id="CATNWA010018125">
    <property type="protein sequence ID" value="CAI9605437.1"/>
    <property type="molecule type" value="Genomic_DNA"/>
</dbReference>
<dbReference type="SMART" id="SM00248">
    <property type="entry name" value="ANK"/>
    <property type="match status" value="4"/>
</dbReference>
<feature type="repeat" description="ANK" evidence="3">
    <location>
        <begin position="114"/>
        <end position="146"/>
    </location>
</feature>